<dbReference type="EMBL" id="VLNY01000015">
    <property type="protein sequence ID" value="KAA0019428.1"/>
    <property type="molecule type" value="Genomic_DNA"/>
</dbReference>
<evidence type="ECO:0000256" key="1">
    <source>
        <dbReference type="SAM" id="Phobius"/>
    </source>
</evidence>
<keyword evidence="1" id="KW-0472">Membrane</keyword>
<evidence type="ECO:0000313" key="3">
    <source>
        <dbReference type="Proteomes" id="UP000322244"/>
    </source>
</evidence>
<accession>A0A5A7S925</accession>
<dbReference type="OrthoDB" id="4731619at2"/>
<keyword evidence="1" id="KW-0812">Transmembrane</keyword>
<sequence length="182" mass="20612">MERVRRIRESWASFQERFERTAVGQLLISVLVGSIILTAVVCCLPDSAIRQDLLPVARPIANSTGLDQNWGVFAPDPIRRLEEVEVRITTVDDTILTWKIPPPAGFVGQFSWYHWQKLKEKVIRVPGIRAGLCHWVIRNVVEPPEQPARVEMILNTVALLPPGSNAVPKRGQFVLYDEKLAR</sequence>
<dbReference type="AlphaFoldDB" id="A0A5A7S925"/>
<protein>
    <submittedName>
        <fullName evidence="2">Uncharacterized protein</fullName>
    </submittedName>
</protein>
<organism evidence="2 3">
    <name type="scientific">Antrihabitans cavernicola</name>
    <dbReference type="NCBI Taxonomy" id="2495913"/>
    <lineage>
        <taxon>Bacteria</taxon>
        <taxon>Bacillati</taxon>
        <taxon>Actinomycetota</taxon>
        <taxon>Actinomycetes</taxon>
        <taxon>Mycobacteriales</taxon>
        <taxon>Nocardiaceae</taxon>
        <taxon>Antrihabitans</taxon>
    </lineage>
</organism>
<keyword evidence="1" id="KW-1133">Transmembrane helix</keyword>
<proteinExistence type="predicted"/>
<dbReference type="RefSeq" id="WP_149432524.1">
    <property type="nucleotide sequence ID" value="NZ_VLNY01000015.1"/>
</dbReference>
<evidence type="ECO:0000313" key="2">
    <source>
        <dbReference type="EMBL" id="KAA0019428.1"/>
    </source>
</evidence>
<reference evidence="2 3" key="1">
    <citation type="submission" date="2019-07" db="EMBL/GenBank/DDBJ databases">
        <title>Rhodococcus cavernicolus sp. nov., isolated from a cave.</title>
        <authorList>
            <person name="Lee S.D."/>
        </authorList>
    </citation>
    <scope>NUCLEOTIDE SEQUENCE [LARGE SCALE GENOMIC DNA]</scope>
    <source>
        <strain evidence="2 3">C1-24</strain>
    </source>
</reference>
<gene>
    <name evidence="2" type="ORF">FOY51_22550</name>
</gene>
<name>A0A5A7S925_9NOCA</name>
<dbReference type="Proteomes" id="UP000322244">
    <property type="component" value="Unassembled WGS sequence"/>
</dbReference>
<keyword evidence="3" id="KW-1185">Reference proteome</keyword>
<comment type="caution">
    <text evidence="2">The sequence shown here is derived from an EMBL/GenBank/DDBJ whole genome shotgun (WGS) entry which is preliminary data.</text>
</comment>
<feature type="transmembrane region" description="Helical" evidence="1">
    <location>
        <begin position="21"/>
        <end position="41"/>
    </location>
</feature>